<gene>
    <name evidence="1" type="ORF">AB1Y20_002085</name>
</gene>
<dbReference type="Proteomes" id="UP001515480">
    <property type="component" value="Unassembled WGS sequence"/>
</dbReference>
<evidence type="ECO:0000313" key="1">
    <source>
        <dbReference type="EMBL" id="KAL1515461.1"/>
    </source>
</evidence>
<dbReference type="AlphaFoldDB" id="A0AB34JA68"/>
<accession>A0AB34JA68</accession>
<protein>
    <submittedName>
        <fullName evidence="1">Uncharacterized protein</fullName>
    </submittedName>
</protein>
<name>A0AB34JA68_PRYPA</name>
<keyword evidence="2" id="KW-1185">Reference proteome</keyword>
<sequence length="179" mass="18596">MVLSVPPLLEGMGQEVRTNVQQALAAWQGELWDAAQRLREDAESPPDARWMGTVAQLSSVIGGSVLVGGEGEAPVVVPLPSAAVPTVKEHSDDPLVRLEGAPGQSGRYAALSIVIGTSIGIWPAAVSVGDNGAKDAQALRGADDRPLALQVIARSTSRASRSAWLRTCFGGAHQSSSPR</sequence>
<organism evidence="1 2">
    <name type="scientific">Prymnesium parvum</name>
    <name type="common">Toxic golden alga</name>
    <dbReference type="NCBI Taxonomy" id="97485"/>
    <lineage>
        <taxon>Eukaryota</taxon>
        <taxon>Haptista</taxon>
        <taxon>Haptophyta</taxon>
        <taxon>Prymnesiophyceae</taxon>
        <taxon>Prymnesiales</taxon>
        <taxon>Prymnesiaceae</taxon>
        <taxon>Prymnesium</taxon>
    </lineage>
</organism>
<proteinExistence type="predicted"/>
<comment type="caution">
    <text evidence="1">The sequence shown here is derived from an EMBL/GenBank/DDBJ whole genome shotgun (WGS) entry which is preliminary data.</text>
</comment>
<reference evidence="1 2" key="1">
    <citation type="journal article" date="2024" name="Science">
        <title>Giant polyketide synthase enzymes in the biosynthesis of giant marine polyether toxins.</title>
        <authorList>
            <person name="Fallon T.R."/>
            <person name="Shende V.V."/>
            <person name="Wierzbicki I.H."/>
            <person name="Pendleton A.L."/>
            <person name="Watervoot N.F."/>
            <person name="Auber R.P."/>
            <person name="Gonzalez D.J."/>
            <person name="Wisecaver J.H."/>
            <person name="Moore B.S."/>
        </authorList>
    </citation>
    <scope>NUCLEOTIDE SEQUENCE [LARGE SCALE GENOMIC DNA]</scope>
    <source>
        <strain evidence="1 2">12B1</strain>
    </source>
</reference>
<dbReference type="EMBL" id="JBGBPQ010000011">
    <property type="protein sequence ID" value="KAL1515461.1"/>
    <property type="molecule type" value="Genomic_DNA"/>
</dbReference>
<evidence type="ECO:0000313" key="2">
    <source>
        <dbReference type="Proteomes" id="UP001515480"/>
    </source>
</evidence>